<dbReference type="GO" id="GO:0097250">
    <property type="term" value="P:mitochondrial respirasome assembly"/>
    <property type="evidence" value="ECO:0007669"/>
    <property type="project" value="TreeGrafter"/>
</dbReference>
<protein>
    <submittedName>
        <fullName evidence="9">HIG1 domain family member 2A, mitochondrial</fullName>
    </submittedName>
</protein>
<evidence type="ECO:0000256" key="3">
    <source>
        <dbReference type="ARBA" id="ARBA00022989"/>
    </source>
</evidence>
<keyword evidence="4 6" id="KW-0472">Membrane</keyword>
<evidence type="ECO:0000256" key="2">
    <source>
        <dbReference type="ARBA" id="ARBA00022692"/>
    </source>
</evidence>
<dbReference type="GeneID" id="117351769"/>
<dbReference type="GO" id="GO:0031966">
    <property type="term" value="C:mitochondrial membrane"/>
    <property type="evidence" value="ECO:0007669"/>
    <property type="project" value="UniProtKB-SubCell"/>
</dbReference>
<evidence type="ECO:0000313" key="9">
    <source>
        <dbReference type="RefSeq" id="XP_033783460.1"/>
    </source>
</evidence>
<dbReference type="PROSITE" id="PS51503">
    <property type="entry name" value="HIG1"/>
    <property type="match status" value="1"/>
</dbReference>
<dbReference type="Proteomes" id="UP000515159">
    <property type="component" value="Chromosome 18"/>
</dbReference>
<gene>
    <name evidence="9" type="primary">HIGD2A</name>
</gene>
<dbReference type="InParanoid" id="A0A6P8PNV8"/>
<dbReference type="KEGG" id="gsh:117351769"/>
<organism evidence="8 9">
    <name type="scientific">Geotrypetes seraphini</name>
    <name type="common">Gaboon caecilian</name>
    <name type="synonym">Caecilia seraphini</name>
    <dbReference type="NCBI Taxonomy" id="260995"/>
    <lineage>
        <taxon>Eukaryota</taxon>
        <taxon>Metazoa</taxon>
        <taxon>Chordata</taxon>
        <taxon>Craniata</taxon>
        <taxon>Vertebrata</taxon>
        <taxon>Euteleostomi</taxon>
        <taxon>Amphibia</taxon>
        <taxon>Gymnophiona</taxon>
        <taxon>Geotrypetes</taxon>
    </lineage>
</organism>
<dbReference type="Gene3D" id="6.10.140.1320">
    <property type="match status" value="1"/>
</dbReference>
<dbReference type="Pfam" id="PF04588">
    <property type="entry name" value="HIG_1_N"/>
    <property type="match status" value="1"/>
</dbReference>
<keyword evidence="3 6" id="KW-1133">Transmembrane helix</keyword>
<dbReference type="PANTHER" id="PTHR12297:SF18">
    <property type="entry name" value="HIG1 DOMAIN FAMILY MEMBER 2A"/>
    <property type="match status" value="1"/>
</dbReference>
<dbReference type="AlphaFoldDB" id="A0A6P8PNV8"/>
<accession>A0A6P8PNV8</accession>
<dbReference type="OrthoDB" id="6604018at2759"/>
<keyword evidence="2 6" id="KW-0812">Transmembrane</keyword>
<evidence type="ECO:0000256" key="6">
    <source>
        <dbReference type="SAM" id="Phobius"/>
    </source>
</evidence>
<evidence type="ECO:0000313" key="8">
    <source>
        <dbReference type="Proteomes" id="UP000515159"/>
    </source>
</evidence>
<keyword evidence="8" id="KW-1185">Reference proteome</keyword>
<dbReference type="PANTHER" id="PTHR12297">
    <property type="entry name" value="HYPOXIA-INDUCBILE GENE 1 HIG1 -RELATED"/>
    <property type="match status" value="1"/>
</dbReference>
<feature type="transmembrane region" description="Helical" evidence="6">
    <location>
        <begin position="40"/>
        <end position="59"/>
    </location>
</feature>
<feature type="region of interest" description="Disordered" evidence="5">
    <location>
        <begin position="1"/>
        <end position="28"/>
    </location>
</feature>
<proteinExistence type="predicted"/>
<evidence type="ECO:0000259" key="7">
    <source>
        <dbReference type="PROSITE" id="PS51503"/>
    </source>
</evidence>
<evidence type="ECO:0000256" key="5">
    <source>
        <dbReference type="SAM" id="MobiDB-lite"/>
    </source>
</evidence>
<dbReference type="InterPro" id="IPR050355">
    <property type="entry name" value="RCF1"/>
</dbReference>
<reference evidence="9" key="1">
    <citation type="submission" date="2025-08" db="UniProtKB">
        <authorList>
            <consortium name="RefSeq"/>
        </authorList>
    </citation>
    <scope>IDENTIFICATION</scope>
</reference>
<dbReference type="FunCoup" id="A0A6P8PNV8">
    <property type="interactions" value="739"/>
</dbReference>
<sequence>MTSGDAVMDPSGPPDIEGFSPQQPETFGGKLTRKWAENPFVPVGCLATAGILTYGLIAFKKGKTRQSQLLMRARILAQGFTIAAIMVGVVASAVKARH</sequence>
<dbReference type="CTD" id="192286"/>
<evidence type="ECO:0000256" key="4">
    <source>
        <dbReference type="ARBA" id="ARBA00023136"/>
    </source>
</evidence>
<feature type="transmembrane region" description="Helical" evidence="6">
    <location>
        <begin position="71"/>
        <end position="94"/>
    </location>
</feature>
<dbReference type="RefSeq" id="XP_033783460.1">
    <property type="nucleotide sequence ID" value="XM_033927569.1"/>
</dbReference>
<evidence type="ECO:0000256" key="1">
    <source>
        <dbReference type="ARBA" id="ARBA00004325"/>
    </source>
</evidence>
<feature type="domain" description="HIG1" evidence="7">
    <location>
        <begin position="12"/>
        <end position="98"/>
    </location>
</feature>
<name>A0A6P8PNV8_GEOSA</name>
<comment type="subcellular location">
    <subcellularLocation>
        <location evidence="1">Mitochondrion membrane</location>
    </subcellularLocation>
</comment>
<dbReference type="InterPro" id="IPR007667">
    <property type="entry name" value="Hypoxia_induced_domain"/>
</dbReference>